<name>X1MB60_9ZZZZ</name>
<protein>
    <submittedName>
        <fullName evidence="1">Uncharacterized protein</fullName>
    </submittedName>
</protein>
<dbReference type="AlphaFoldDB" id="X1MB60"/>
<dbReference type="EMBL" id="BARV01009730">
    <property type="protein sequence ID" value="GAI03584.1"/>
    <property type="molecule type" value="Genomic_DNA"/>
</dbReference>
<evidence type="ECO:0000313" key="1">
    <source>
        <dbReference type="EMBL" id="GAI03584.1"/>
    </source>
</evidence>
<gene>
    <name evidence="1" type="ORF">S06H3_19086</name>
</gene>
<accession>X1MB60</accession>
<comment type="caution">
    <text evidence="1">The sequence shown here is derived from an EMBL/GenBank/DDBJ whole genome shotgun (WGS) entry which is preliminary data.</text>
</comment>
<proteinExistence type="predicted"/>
<sequence>MKRNPEQVKKCLGWDQVENPAIGQIKKIQEWKHERYQEDWDDYYKLVHGSDPGYPNESDKGEYG</sequence>
<organism evidence="1">
    <name type="scientific">marine sediment metagenome</name>
    <dbReference type="NCBI Taxonomy" id="412755"/>
    <lineage>
        <taxon>unclassified sequences</taxon>
        <taxon>metagenomes</taxon>
        <taxon>ecological metagenomes</taxon>
    </lineage>
</organism>
<reference evidence="1" key="1">
    <citation type="journal article" date="2014" name="Front. Microbiol.">
        <title>High frequency of phylogenetically diverse reductive dehalogenase-homologous genes in deep subseafloor sedimentary metagenomes.</title>
        <authorList>
            <person name="Kawai M."/>
            <person name="Futagami T."/>
            <person name="Toyoda A."/>
            <person name="Takaki Y."/>
            <person name="Nishi S."/>
            <person name="Hori S."/>
            <person name="Arai W."/>
            <person name="Tsubouchi T."/>
            <person name="Morono Y."/>
            <person name="Uchiyama I."/>
            <person name="Ito T."/>
            <person name="Fujiyama A."/>
            <person name="Inagaki F."/>
            <person name="Takami H."/>
        </authorList>
    </citation>
    <scope>NUCLEOTIDE SEQUENCE</scope>
    <source>
        <strain evidence="1">Expedition CK06-06</strain>
    </source>
</reference>